<accession>A0A840BR58</accession>
<evidence type="ECO:0000313" key="2">
    <source>
        <dbReference type="Proteomes" id="UP000561045"/>
    </source>
</evidence>
<dbReference type="Proteomes" id="UP000561045">
    <property type="component" value="Unassembled WGS sequence"/>
</dbReference>
<reference evidence="1 2" key="1">
    <citation type="submission" date="2020-08" db="EMBL/GenBank/DDBJ databases">
        <title>Genomic Encyclopedia of Type Strains, Phase IV (KMG-IV): sequencing the most valuable type-strain genomes for metagenomic binning, comparative biology and taxonomic classification.</title>
        <authorList>
            <person name="Goeker M."/>
        </authorList>
    </citation>
    <scope>NUCLEOTIDE SEQUENCE [LARGE SCALE GENOMIC DNA]</scope>
    <source>
        <strain evidence="1 2">DSM 106739</strain>
    </source>
</reference>
<dbReference type="RefSeq" id="WP_242533259.1">
    <property type="nucleotide sequence ID" value="NZ_BAABLE010000005.1"/>
</dbReference>
<protein>
    <submittedName>
        <fullName evidence="1">Uncharacterized protein</fullName>
    </submittedName>
</protein>
<keyword evidence="2" id="KW-1185">Reference proteome</keyword>
<proteinExistence type="predicted"/>
<evidence type="ECO:0000313" key="1">
    <source>
        <dbReference type="EMBL" id="MBB4013286.1"/>
    </source>
</evidence>
<comment type="caution">
    <text evidence="1">The sequence shown here is derived from an EMBL/GenBank/DDBJ whole genome shotgun (WGS) entry which is preliminary data.</text>
</comment>
<gene>
    <name evidence="1" type="ORF">GGR36_002632</name>
</gene>
<name>A0A840BR58_9RHOO</name>
<dbReference type="AlphaFoldDB" id="A0A840BR58"/>
<dbReference type="EMBL" id="JACIET010000002">
    <property type="protein sequence ID" value="MBB4013286.1"/>
    <property type="molecule type" value="Genomic_DNA"/>
</dbReference>
<organism evidence="1 2">
    <name type="scientific">Niveibacterium umoris</name>
    <dbReference type="NCBI Taxonomy" id="1193620"/>
    <lineage>
        <taxon>Bacteria</taxon>
        <taxon>Pseudomonadati</taxon>
        <taxon>Pseudomonadota</taxon>
        <taxon>Betaproteobacteria</taxon>
        <taxon>Rhodocyclales</taxon>
        <taxon>Rhodocyclaceae</taxon>
        <taxon>Niveibacterium</taxon>
    </lineage>
</organism>
<sequence length="473" mass="51456">MMITVAAALATIAIVTQDQTALRAAPRDAAQAQTVLWQGDSLEIRGEKGDFLQVYDHRHERAGFVRATQVRVHALTPEAAPELLSVVRFLREANGAETLGIAYATAYLKAAPAAAIDAEPFDALGVMAERLARRASTRQSKAGEVAIAAQMEVAANYGVEFVAFERNGQMQTCYNGDAFRRVLGMRADDGQRARAALALTRHDCVPGTLTPVERAMTDAWRAEVLDRVELKNLSEVTRNRLHMRKAGVWSAIAYEKARKADAALPAATRAIEELAAVNKAELTEDDAPTYADAGLRVGASRWAAVPEVGMPRGKLALSTTPGQQPGETCVALQQAEGKALRTVLTRCTFGLVWAASAQTSAQGDALALAVQPMATWRELWLFHQRGGEWVVDVLPPAIDNPDLGYVEFAGWVPGGNQFLAAREVRAEGRYKQSFEVLSQNSLQVERWADRANALAAFVRWQDPAWKRGTVSVR</sequence>